<feature type="transmembrane region" description="Helical" evidence="1">
    <location>
        <begin position="158"/>
        <end position="187"/>
    </location>
</feature>
<accession>A0ABS3C8G2</accession>
<feature type="transmembrane region" description="Helical" evidence="1">
    <location>
        <begin position="12"/>
        <end position="29"/>
    </location>
</feature>
<evidence type="ECO:0000313" key="2">
    <source>
        <dbReference type="EMBL" id="MBN7813120.1"/>
    </source>
</evidence>
<protein>
    <recommendedName>
        <fullName evidence="4">4-amino-4-deoxy-L-arabinose transferase</fullName>
    </recommendedName>
</protein>
<evidence type="ECO:0000256" key="1">
    <source>
        <dbReference type="SAM" id="Phobius"/>
    </source>
</evidence>
<comment type="caution">
    <text evidence="2">The sequence shown here is derived from an EMBL/GenBank/DDBJ whole genome shotgun (WGS) entry which is preliminary data.</text>
</comment>
<keyword evidence="1" id="KW-1133">Transmembrane helix</keyword>
<proteinExistence type="predicted"/>
<gene>
    <name evidence="2" type="ORF">J0A68_19350</name>
</gene>
<name>A0ABS3C8G2_9BACT</name>
<feature type="transmembrane region" description="Helical" evidence="1">
    <location>
        <begin position="199"/>
        <end position="220"/>
    </location>
</feature>
<feature type="transmembrane region" description="Helical" evidence="1">
    <location>
        <begin position="293"/>
        <end position="312"/>
    </location>
</feature>
<dbReference type="EMBL" id="JAFKCT010000010">
    <property type="protein sequence ID" value="MBN7813120.1"/>
    <property type="molecule type" value="Genomic_DNA"/>
</dbReference>
<keyword evidence="3" id="KW-1185">Reference proteome</keyword>
<feature type="transmembrane region" description="Helical" evidence="1">
    <location>
        <begin position="111"/>
        <end position="128"/>
    </location>
</feature>
<sequence>MPIAPTTDRNNPRGAFAAGAAFLLAYWIFGFDGITFSDDVYYLLAGKKFWEGTMEINEYHFSTRWGAYVPAGLAGWLLSFDPHTVSLVSLLSYLGTLLLLLRILPRDRSPWVLVFWFCTQVYLLHFLTKVYPDSLLVFWVTLVPFSAIFRYEKPFLAALGLVSALFFGFLTKETIVFLAAFPVLLFVLDWKDKKPNLSFYGYLLAMGFLFGATYLAYFWLKFGDPLYRLQSLQAGHYISEYTYADKGAWVILKRLTILPILTFVERSYWLWLVFSLPAWVQLRKKQGSPGLEFGLASLCLLTGFWAMSTNLAFYNPLYLNPRHLIVLVPILAFLVSMGWAVWQESLRIRKAMVFLVALGVAVSLLQQDWKMVGFQASFVGILLWRNLPMKEWAVALLLLIPAFASVYYQGKLKAYPEFLDALKSEVGNPSDQSPILVNNFVHFSREVLFPDDASAQSLLLPIEKLDSVRTQLPQQFRVFIYDYYQHAYPKEQLDIDKLRDFLSQEAELVAEERGHRVWKGTFRRK</sequence>
<dbReference type="Proteomes" id="UP000664317">
    <property type="component" value="Unassembled WGS sequence"/>
</dbReference>
<feature type="transmembrane region" description="Helical" evidence="1">
    <location>
        <begin position="324"/>
        <end position="342"/>
    </location>
</feature>
<evidence type="ECO:0000313" key="3">
    <source>
        <dbReference type="Proteomes" id="UP000664317"/>
    </source>
</evidence>
<keyword evidence="1" id="KW-0472">Membrane</keyword>
<reference evidence="2 3" key="1">
    <citation type="submission" date="2021-03" db="EMBL/GenBank/DDBJ databases">
        <title>novel species isolated from a fishpond in China.</title>
        <authorList>
            <person name="Lu H."/>
            <person name="Cai Z."/>
        </authorList>
    </citation>
    <scope>NUCLEOTIDE SEQUENCE [LARGE SCALE GENOMIC DNA]</scope>
    <source>
        <strain evidence="2 3">H41</strain>
    </source>
</reference>
<keyword evidence="1" id="KW-0812">Transmembrane</keyword>
<feature type="transmembrane region" description="Helical" evidence="1">
    <location>
        <begin position="85"/>
        <end position="104"/>
    </location>
</feature>
<evidence type="ECO:0008006" key="4">
    <source>
        <dbReference type="Google" id="ProtNLM"/>
    </source>
</evidence>
<dbReference type="RefSeq" id="WP_206579897.1">
    <property type="nucleotide sequence ID" value="NZ_JAFKCT010000010.1"/>
</dbReference>
<organism evidence="2 3">
    <name type="scientific">Algoriphagus oliviformis</name>
    <dbReference type="NCBI Taxonomy" id="2811231"/>
    <lineage>
        <taxon>Bacteria</taxon>
        <taxon>Pseudomonadati</taxon>
        <taxon>Bacteroidota</taxon>
        <taxon>Cytophagia</taxon>
        <taxon>Cytophagales</taxon>
        <taxon>Cyclobacteriaceae</taxon>
        <taxon>Algoriphagus</taxon>
    </lineage>
</organism>
<feature type="transmembrane region" description="Helical" evidence="1">
    <location>
        <begin position="389"/>
        <end position="408"/>
    </location>
</feature>